<dbReference type="OrthoDB" id="2269034at2759"/>
<dbReference type="AlphaFoldDB" id="A0A167SE36"/>
<evidence type="ECO:0000313" key="3">
    <source>
        <dbReference type="Proteomes" id="UP000076738"/>
    </source>
</evidence>
<accession>A0A167SE36</accession>
<dbReference type="Gene3D" id="3.80.10.10">
    <property type="entry name" value="Ribonuclease Inhibitor"/>
    <property type="match status" value="1"/>
</dbReference>
<dbReference type="STRING" id="1330018.A0A167SE36"/>
<feature type="compositionally biased region" description="Low complexity" evidence="1">
    <location>
        <begin position="1"/>
        <end position="20"/>
    </location>
</feature>
<feature type="region of interest" description="Disordered" evidence="1">
    <location>
        <begin position="1"/>
        <end position="32"/>
    </location>
</feature>
<dbReference type="InterPro" id="IPR032675">
    <property type="entry name" value="LRR_dom_sf"/>
</dbReference>
<reference evidence="2 3" key="1">
    <citation type="journal article" date="2016" name="Mol. Biol. Evol.">
        <title>Comparative Genomics of Early-Diverging Mushroom-Forming Fungi Provides Insights into the Origins of Lignocellulose Decay Capabilities.</title>
        <authorList>
            <person name="Nagy L.G."/>
            <person name="Riley R."/>
            <person name="Tritt A."/>
            <person name="Adam C."/>
            <person name="Daum C."/>
            <person name="Floudas D."/>
            <person name="Sun H."/>
            <person name="Yadav J.S."/>
            <person name="Pangilinan J."/>
            <person name="Larsson K.H."/>
            <person name="Matsuura K."/>
            <person name="Barry K."/>
            <person name="Labutti K."/>
            <person name="Kuo R."/>
            <person name="Ohm R.A."/>
            <person name="Bhattacharya S.S."/>
            <person name="Shirouzu T."/>
            <person name="Yoshinaga Y."/>
            <person name="Martin F.M."/>
            <person name="Grigoriev I.V."/>
            <person name="Hibbett D.S."/>
        </authorList>
    </citation>
    <scope>NUCLEOTIDE SEQUENCE [LARGE SCALE GENOMIC DNA]</scope>
    <source>
        <strain evidence="2 3">TUFC12733</strain>
    </source>
</reference>
<dbReference type="Proteomes" id="UP000076738">
    <property type="component" value="Unassembled WGS sequence"/>
</dbReference>
<keyword evidence="3" id="KW-1185">Reference proteome</keyword>
<name>A0A167SE36_CALVF</name>
<proteinExistence type="predicted"/>
<protein>
    <submittedName>
        <fullName evidence="2">Uncharacterized protein</fullName>
    </submittedName>
</protein>
<organism evidence="2 3">
    <name type="scientific">Calocera viscosa (strain TUFC12733)</name>
    <dbReference type="NCBI Taxonomy" id="1330018"/>
    <lineage>
        <taxon>Eukaryota</taxon>
        <taxon>Fungi</taxon>
        <taxon>Dikarya</taxon>
        <taxon>Basidiomycota</taxon>
        <taxon>Agaricomycotina</taxon>
        <taxon>Dacrymycetes</taxon>
        <taxon>Dacrymycetales</taxon>
        <taxon>Dacrymycetaceae</taxon>
        <taxon>Calocera</taxon>
    </lineage>
</organism>
<sequence>MENLTSSRSVSPAVRRPSAAQPSGSLTTIRPPTNTIEQLRIDEELIKLEEERQRLHRRQCELLSRRNASAPISRLPDECLSMIFLLAVAEDGVEPMVFNFTSRRIWRERSSYQDVPRLLSHVSARWRAIAVSSPRLWSSFYLQLGKARPTHARFIEGFLERIARTKATPVDIELGAHTALRPGQAQQHDTLQIELDILMTMLPKCRRLKVRMPWRELSRNVVSRHIISNMPQVEELVFYNDRNSTTRMVPAPLGTHKLRSLELAHTELQYVTRSHFNELRSLTMINSGVAVAPSEPDPTELNRMRMNWQPEPDEVWHNHLPLHMLQFATKLNRLTLRAVAITHAENDVPTVTFGDLECLELALGSATEDDEDFDFAQSTSIHSILNILQHIKMPSLRSLTLHGLEYTGMPCGTIFAAMERCNLPLEKLFLKEVYYSANELLDLLARLPRLTTLSLEQGCVSRELLEGMKAQQSALGTRCPVLTELTIKRTLASPHGMEFYRQYTMTALRSMVRSRSISGVVPAISKLVVEDRHLRILRETRGQFKAYVEHLELNDRPTRPARRLFDGFDSEDYDSTPGPYAAPYSPTTSIMDWDPSWDAFDPEDEDDIAHFFADGAPFDWGEHANEMGTLSDESPDDGFSYDFFTV</sequence>
<evidence type="ECO:0000313" key="2">
    <source>
        <dbReference type="EMBL" id="KZP01834.1"/>
    </source>
</evidence>
<feature type="compositionally biased region" description="Polar residues" evidence="1">
    <location>
        <begin position="21"/>
        <end position="32"/>
    </location>
</feature>
<gene>
    <name evidence="2" type="ORF">CALVIDRAFT_532586</name>
</gene>
<dbReference type="InterPro" id="IPR036047">
    <property type="entry name" value="F-box-like_dom_sf"/>
</dbReference>
<dbReference type="Gene3D" id="1.20.1280.50">
    <property type="match status" value="1"/>
</dbReference>
<dbReference type="SUPFAM" id="SSF52047">
    <property type="entry name" value="RNI-like"/>
    <property type="match status" value="1"/>
</dbReference>
<dbReference type="EMBL" id="KV417266">
    <property type="protein sequence ID" value="KZP01834.1"/>
    <property type="molecule type" value="Genomic_DNA"/>
</dbReference>
<evidence type="ECO:0000256" key="1">
    <source>
        <dbReference type="SAM" id="MobiDB-lite"/>
    </source>
</evidence>
<dbReference type="SUPFAM" id="SSF81383">
    <property type="entry name" value="F-box domain"/>
    <property type="match status" value="1"/>
</dbReference>